<evidence type="ECO:0000313" key="3">
    <source>
        <dbReference type="Proteomes" id="UP000000458"/>
    </source>
</evidence>
<feature type="region of interest" description="Disordered" evidence="1">
    <location>
        <begin position="1"/>
        <end position="35"/>
    </location>
</feature>
<name>K4FAX6_9CAUD</name>
<dbReference type="KEGG" id="vg:13993497"/>
<reference evidence="2 3" key="1">
    <citation type="journal article" date="2012" name="J. Virol.">
        <title>Genome Sequence of Cronobacter sakazakii Myovirus vB_CsaM_GAP31.</title>
        <authorList>
            <person name="Abbasifar R."/>
            <person name="Kropinski A.M."/>
            <person name="Sabour P.M."/>
            <person name="Ackermann H.W."/>
            <person name="Alanis Villa A."/>
            <person name="Abbasifar A."/>
            <person name="Griffiths M.W."/>
        </authorList>
    </citation>
    <scope>NUCLEOTIDE SEQUENCE [LARGE SCALE GENOMIC DNA]</scope>
</reference>
<dbReference type="EMBL" id="JN882284">
    <property type="protein sequence ID" value="AFC21359.1"/>
    <property type="molecule type" value="Genomic_DNA"/>
</dbReference>
<sequence length="114" mass="13130">MLSSKQAKDIGDMVCGQSKTVSGKPRRKAEQTDEEKSRLMLIRDVFHESMKEQNVCVVLPDGKSEQEVFGDYLTSLRSRLRRRNVTVVWYKDLTVEHIESNNCVVDLSEIRITL</sequence>
<organism evidence="2 3">
    <name type="scientific">Cronobacter phage vB_CsaM_GAP31</name>
    <dbReference type="NCBI Taxonomy" id="1141135"/>
    <lineage>
        <taxon>Viruses</taxon>
        <taxon>Duplodnaviria</taxon>
        <taxon>Heunggongvirae</taxon>
        <taxon>Uroviricota</taxon>
        <taxon>Caudoviricetes</taxon>
        <taxon>Vequintavirinae</taxon>
        <taxon>Seunavirus</taxon>
        <taxon>Seunavirus GAP31</taxon>
    </lineage>
</organism>
<dbReference type="GeneID" id="13993497"/>
<dbReference type="OrthoDB" id="22657at10239"/>
<proteinExistence type="predicted"/>
<feature type="compositionally biased region" description="Basic and acidic residues" evidence="1">
    <location>
        <begin position="1"/>
        <end position="11"/>
    </location>
</feature>
<gene>
    <name evidence="2" type="ORF">GAP31_178</name>
</gene>
<accession>K4FAX6</accession>
<keyword evidence="3" id="KW-1185">Reference proteome</keyword>
<evidence type="ECO:0000313" key="2">
    <source>
        <dbReference type="EMBL" id="AFC21359.1"/>
    </source>
</evidence>
<protein>
    <submittedName>
        <fullName evidence="2">Uncharacterized protein</fullName>
    </submittedName>
</protein>
<evidence type="ECO:0000256" key="1">
    <source>
        <dbReference type="SAM" id="MobiDB-lite"/>
    </source>
</evidence>
<dbReference type="Proteomes" id="UP000000458">
    <property type="component" value="Segment"/>
</dbReference>
<dbReference type="RefSeq" id="YP_006987014.1">
    <property type="nucleotide sequence ID" value="NC_019400.1"/>
</dbReference>